<dbReference type="Gene3D" id="1.10.150.240">
    <property type="entry name" value="Putative phosphatase, domain 2"/>
    <property type="match status" value="1"/>
</dbReference>
<dbReference type="SUPFAM" id="SSF56784">
    <property type="entry name" value="HAD-like"/>
    <property type="match status" value="1"/>
</dbReference>
<gene>
    <name evidence="1" type="ORF">FC14_GL000994</name>
</gene>
<dbReference type="SFLD" id="SFLDS00003">
    <property type="entry name" value="Haloacid_Dehalogenase"/>
    <property type="match status" value="1"/>
</dbReference>
<protein>
    <submittedName>
        <fullName evidence="1">5-nucleotidase yjjg</fullName>
    </submittedName>
</protein>
<dbReference type="NCBIfam" id="TIGR02254">
    <property type="entry name" value="YjjG_YfnB"/>
    <property type="match status" value="1"/>
</dbReference>
<dbReference type="Pfam" id="PF13419">
    <property type="entry name" value="HAD_2"/>
    <property type="match status" value="1"/>
</dbReference>
<keyword evidence="2" id="KW-1185">Reference proteome</keyword>
<dbReference type="Gene3D" id="3.40.50.1000">
    <property type="entry name" value="HAD superfamily/HAD-like"/>
    <property type="match status" value="1"/>
</dbReference>
<dbReference type="PANTHER" id="PTHR47478">
    <property type="match status" value="1"/>
</dbReference>
<dbReference type="InterPro" id="IPR052550">
    <property type="entry name" value="Pyrimidine_5'-ntase_YjjG"/>
</dbReference>
<comment type="caution">
    <text evidence="1">The sequence shown here is derived from an EMBL/GenBank/DDBJ whole genome shotgun (WGS) entry which is preliminary data.</text>
</comment>
<dbReference type="GO" id="GO:0008253">
    <property type="term" value="F:5'-nucleotidase activity"/>
    <property type="evidence" value="ECO:0007669"/>
    <property type="project" value="InterPro"/>
</dbReference>
<dbReference type="AlphaFoldDB" id="A0A0R2A7W2"/>
<evidence type="ECO:0000313" key="2">
    <source>
        <dbReference type="Proteomes" id="UP000051008"/>
    </source>
</evidence>
<reference evidence="1 2" key="1">
    <citation type="journal article" date="2015" name="Genome Announc.">
        <title>Expanding the biotechnology potential of lactobacilli through comparative genomics of 213 strains and associated genera.</title>
        <authorList>
            <person name="Sun Z."/>
            <person name="Harris H.M."/>
            <person name="McCann A."/>
            <person name="Guo C."/>
            <person name="Argimon S."/>
            <person name="Zhang W."/>
            <person name="Yang X."/>
            <person name="Jeffery I.B."/>
            <person name="Cooney J.C."/>
            <person name="Kagawa T.F."/>
            <person name="Liu W."/>
            <person name="Song Y."/>
            <person name="Salvetti E."/>
            <person name="Wrobel A."/>
            <person name="Rasinkangas P."/>
            <person name="Parkhill J."/>
            <person name="Rea M.C."/>
            <person name="O'Sullivan O."/>
            <person name="Ritari J."/>
            <person name="Douillard F.P."/>
            <person name="Paul Ross R."/>
            <person name="Yang R."/>
            <person name="Briner A.E."/>
            <person name="Felis G.E."/>
            <person name="de Vos W.M."/>
            <person name="Barrangou R."/>
            <person name="Klaenhammer T.R."/>
            <person name="Caufield P.W."/>
            <person name="Cui Y."/>
            <person name="Zhang H."/>
            <person name="O'Toole P.W."/>
        </authorList>
    </citation>
    <scope>NUCLEOTIDE SEQUENCE [LARGE SCALE GENOMIC DNA]</scope>
    <source>
        <strain evidence="1 2">DSM 20509</strain>
    </source>
</reference>
<dbReference type="InterPro" id="IPR011951">
    <property type="entry name" value="HAD-SF_hydro_IA_YjjG/PynA"/>
</dbReference>
<proteinExistence type="predicted"/>
<dbReference type="PRINTS" id="PR00413">
    <property type="entry name" value="HADHALOGNASE"/>
</dbReference>
<dbReference type="Proteomes" id="UP000051008">
    <property type="component" value="Unassembled WGS sequence"/>
</dbReference>
<dbReference type="OrthoDB" id="9802350at2"/>
<dbReference type="InterPro" id="IPR036412">
    <property type="entry name" value="HAD-like_sf"/>
</dbReference>
<dbReference type="InterPro" id="IPR023214">
    <property type="entry name" value="HAD_sf"/>
</dbReference>
<accession>A0A0R2A7W2</accession>
<dbReference type="EMBL" id="AYYP01000070">
    <property type="protein sequence ID" value="KRM63168.1"/>
    <property type="molecule type" value="Genomic_DNA"/>
</dbReference>
<dbReference type="InterPro" id="IPR023198">
    <property type="entry name" value="PGP-like_dom2"/>
</dbReference>
<name>A0A0R2A7W2_9LACO</name>
<dbReference type="RefSeq" id="WP_056977579.1">
    <property type="nucleotide sequence ID" value="NZ_AYYP01000070.1"/>
</dbReference>
<sequence>MRFKTLLFDIDDTLLDFDANENQALARLFASLGIELTPQVKAEYKAFNQSLWKKLELGQISRDELMAHRFATFFKEHFNLNVGNELNKRYLGYLAEGHQEISGAKQLLQNLQLAGHELYVVTNGVKFVQEKRITDAKLRPYFKNIYISEEVGYQKPARQFFKHVFADIGKIDLDKTAIIGDSLSSDIKGAVNSGISSIWFNPKQVKATGITPNYQVTSLTEIEKIV</sequence>
<dbReference type="InterPro" id="IPR041492">
    <property type="entry name" value="HAD_2"/>
</dbReference>
<dbReference type="InterPro" id="IPR006439">
    <property type="entry name" value="HAD-SF_hydro_IA"/>
</dbReference>
<dbReference type="PATRIC" id="fig|1423718.3.peg.1042"/>
<dbReference type="PANTHER" id="PTHR47478:SF1">
    <property type="entry name" value="PYRIMIDINE 5'-NUCLEOTIDASE YJJG"/>
    <property type="match status" value="1"/>
</dbReference>
<dbReference type="SFLD" id="SFLDG01129">
    <property type="entry name" value="C1.5:_HAD__Beta-PGM__Phosphata"/>
    <property type="match status" value="1"/>
</dbReference>
<dbReference type="NCBIfam" id="TIGR01549">
    <property type="entry name" value="HAD-SF-IA-v1"/>
    <property type="match status" value="1"/>
</dbReference>
<evidence type="ECO:0000313" key="1">
    <source>
        <dbReference type="EMBL" id="KRM63168.1"/>
    </source>
</evidence>
<organism evidence="1 2">
    <name type="scientific">Ligilactobacillus agilis DSM 20509</name>
    <dbReference type="NCBI Taxonomy" id="1423718"/>
    <lineage>
        <taxon>Bacteria</taxon>
        <taxon>Bacillati</taxon>
        <taxon>Bacillota</taxon>
        <taxon>Bacilli</taxon>
        <taxon>Lactobacillales</taxon>
        <taxon>Lactobacillaceae</taxon>
        <taxon>Ligilactobacillus</taxon>
    </lineage>
</organism>